<organism evidence="1">
    <name type="scientific">viral metagenome</name>
    <dbReference type="NCBI Taxonomy" id="1070528"/>
    <lineage>
        <taxon>unclassified sequences</taxon>
        <taxon>metagenomes</taxon>
        <taxon>organismal metagenomes</taxon>
    </lineage>
</organism>
<reference evidence="1" key="1">
    <citation type="journal article" date="2020" name="Nature">
        <title>Giant virus diversity and host interactions through global metagenomics.</title>
        <authorList>
            <person name="Schulz F."/>
            <person name="Roux S."/>
            <person name="Paez-Espino D."/>
            <person name="Jungbluth S."/>
            <person name="Walsh D.A."/>
            <person name="Denef V.J."/>
            <person name="McMahon K.D."/>
            <person name="Konstantinidis K.T."/>
            <person name="Eloe-Fadrosh E.A."/>
            <person name="Kyrpides N.C."/>
            <person name="Woyke T."/>
        </authorList>
    </citation>
    <scope>NUCLEOTIDE SEQUENCE</scope>
    <source>
        <strain evidence="1">GVMAG-S-1016704-121</strain>
    </source>
</reference>
<accession>A0A6C0LU05</accession>
<name>A0A6C0LU05_9ZZZZ</name>
<protein>
    <submittedName>
        <fullName evidence="1">Uncharacterized protein</fullName>
    </submittedName>
</protein>
<dbReference type="EMBL" id="MN740558">
    <property type="protein sequence ID" value="QHU33488.1"/>
    <property type="molecule type" value="Genomic_DNA"/>
</dbReference>
<proteinExistence type="predicted"/>
<sequence length="138" mass="14973">MNSAQVSFYLARNKAPSGRSFGIAKNAIRHEITRDTRIPIGAVIKAGRHAGKSLSGTVISINETDGTARVLPYSGMPVTVTAIQIKHFIVPEELTDEKHDQKQLDAQRDTAPINANLAGKGGAKNNEKKLDFIDPRLN</sequence>
<evidence type="ECO:0000313" key="1">
    <source>
        <dbReference type="EMBL" id="QHU33488.1"/>
    </source>
</evidence>
<dbReference type="AlphaFoldDB" id="A0A6C0LU05"/>